<gene>
    <name evidence="1" type="ORF">MOMUL_03440</name>
</gene>
<reference evidence="1 2" key="1">
    <citation type="submission" date="2016-02" db="EMBL/GenBank/DDBJ databases">
        <title>Genome sequence of Moorella mulderi DSM 14980.</title>
        <authorList>
            <person name="Poehlein A."/>
            <person name="Daniel R."/>
        </authorList>
    </citation>
    <scope>NUCLEOTIDE SEQUENCE [LARGE SCALE GENOMIC DNA]</scope>
    <source>
        <strain evidence="1 2">DSM 14980</strain>
    </source>
</reference>
<proteinExistence type="predicted"/>
<dbReference type="RefSeq" id="WP_062280727.1">
    <property type="nucleotide sequence ID" value="NZ_LTBC01000001.1"/>
</dbReference>
<accession>A0A151B166</accession>
<dbReference type="EMBL" id="LTBC01000001">
    <property type="protein sequence ID" value="KYH33638.1"/>
    <property type="molecule type" value="Genomic_DNA"/>
</dbReference>
<comment type="caution">
    <text evidence="1">The sequence shown here is derived from an EMBL/GenBank/DDBJ whole genome shotgun (WGS) entry which is preliminary data.</text>
</comment>
<dbReference type="Proteomes" id="UP000075670">
    <property type="component" value="Unassembled WGS sequence"/>
</dbReference>
<dbReference type="AlphaFoldDB" id="A0A151B166"/>
<dbReference type="PATRIC" id="fig|1122241.3.peg.371"/>
<keyword evidence="2" id="KW-1185">Reference proteome</keyword>
<evidence type="ECO:0000313" key="2">
    <source>
        <dbReference type="Proteomes" id="UP000075670"/>
    </source>
</evidence>
<organism evidence="1 2">
    <name type="scientific">Moorella mulderi DSM 14980</name>
    <dbReference type="NCBI Taxonomy" id="1122241"/>
    <lineage>
        <taxon>Bacteria</taxon>
        <taxon>Bacillati</taxon>
        <taxon>Bacillota</taxon>
        <taxon>Clostridia</taxon>
        <taxon>Neomoorellales</taxon>
        <taxon>Neomoorellaceae</taxon>
        <taxon>Neomoorella</taxon>
    </lineage>
</organism>
<name>A0A151B166_9FIRM</name>
<evidence type="ECO:0000313" key="1">
    <source>
        <dbReference type="EMBL" id="KYH33638.1"/>
    </source>
</evidence>
<dbReference type="OrthoDB" id="1678992at2"/>
<sequence>MLIPTLNVVVLRCPTCGRLEFRGLSLFNFAGSRTWQAECSCGTTLLTISRKKGKNFWLQYHCGMCDCLHISHYTRQELWSRELLTLTCKETELEVGFIGPREKVQRAVQRHDRTLAEVAQDLGFDDYFEEPDVMYQLLSLIYQLAEDGRVSCGCGNENIEIEIFPGHLQLRCEACRAEKNLPAGTMADLERVENLQEIRLPGHLVSKNETSAKQRYRRRQKSPV</sequence>
<protein>
    <submittedName>
        <fullName evidence="1">Uncharacterized protein</fullName>
    </submittedName>
</protein>